<dbReference type="AlphaFoldDB" id="A0A839EQD4"/>
<accession>A0A839EQD4</accession>
<gene>
    <name evidence="1" type="ORF">FHW16_004834</name>
</gene>
<evidence type="ECO:0000313" key="1">
    <source>
        <dbReference type="EMBL" id="MBA8881099.1"/>
    </source>
</evidence>
<dbReference type="Proteomes" id="UP000549052">
    <property type="component" value="Unassembled WGS sequence"/>
</dbReference>
<name>A0A839EQD4_9HYPH</name>
<comment type="caution">
    <text evidence="1">The sequence shown here is derived from an EMBL/GenBank/DDBJ whole genome shotgun (WGS) entry which is preliminary data.</text>
</comment>
<proteinExistence type="predicted"/>
<sequence length="35" mass="3971">MIFIIALRMLLTGVMAFLVYRTLSGSPENMSHNDK</sequence>
<organism evidence="1 2">
    <name type="scientific">Phyllobacterium myrsinacearum</name>
    <dbReference type="NCBI Taxonomy" id="28101"/>
    <lineage>
        <taxon>Bacteria</taxon>
        <taxon>Pseudomonadati</taxon>
        <taxon>Pseudomonadota</taxon>
        <taxon>Alphaproteobacteria</taxon>
        <taxon>Hyphomicrobiales</taxon>
        <taxon>Phyllobacteriaceae</taxon>
        <taxon>Phyllobacterium</taxon>
    </lineage>
</organism>
<dbReference type="EMBL" id="JACGXN010000011">
    <property type="protein sequence ID" value="MBA8881099.1"/>
    <property type="molecule type" value="Genomic_DNA"/>
</dbReference>
<evidence type="ECO:0000313" key="2">
    <source>
        <dbReference type="Proteomes" id="UP000549052"/>
    </source>
</evidence>
<reference evidence="1 2" key="1">
    <citation type="submission" date="2020-07" db="EMBL/GenBank/DDBJ databases">
        <title>Genomic Encyclopedia of Type Strains, Phase IV (KMG-V): Genome sequencing to study the core and pangenomes of soil and plant-associated prokaryotes.</title>
        <authorList>
            <person name="Whitman W."/>
        </authorList>
    </citation>
    <scope>NUCLEOTIDE SEQUENCE [LARGE SCALE GENOMIC DNA]</scope>
    <source>
        <strain evidence="1 2">AN3</strain>
    </source>
</reference>
<protein>
    <submittedName>
        <fullName evidence="1">Uncharacterized protein</fullName>
    </submittedName>
</protein>
<keyword evidence="2" id="KW-1185">Reference proteome</keyword>